<dbReference type="OrthoDB" id="5244050at2759"/>
<protein>
    <submittedName>
        <fullName evidence="2">Uncharacterized protein</fullName>
    </submittedName>
</protein>
<dbReference type="GeneID" id="25414531"/>
<dbReference type="AlphaFoldDB" id="A0A074WXL4"/>
<dbReference type="EMBL" id="KL584702">
    <property type="protein sequence ID" value="KEQ77975.1"/>
    <property type="molecule type" value="Genomic_DNA"/>
</dbReference>
<feature type="compositionally biased region" description="Polar residues" evidence="1">
    <location>
        <begin position="329"/>
        <end position="343"/>
    </location>
</feature>
<feature type="region of interest" description="Disordered" evidence="1">
    <location>
        <begin position="633"/>
        <end position="653"/>
    </location>
</feature>
<feature type="region of interest" description="Disordered" evidence="1">
    <location>
        <begin position="456"/>
        <end position="494"/>
    </location>
</feature>
<evidence type="ECO:0000313" key="3">
    <source>
        <dbReference type="Proteomes" id="UP000027730"/>
    </source>
</evidence>
<dbReference type="STRING" id="1043004.A0A074WXL4"/>
<feature type="compositionally biased region" description="Polar residues" evidence="1">
    <location>
        <begin position="407"/>
        <end position="420"/>
    </location>
</feature>
<feature type="region of interest" description="Disordered" evidence="1">
    <location>
        <begin position="119"/>
        <end position="213"/>
    </location>
</feature>
<sequence>MASTAPARPPRPLYPFHDHDIDNVERRFQDSIGYTLANERAPDSAMGAAGTLQIWPKLHMEPYQNMPEFDKARFNRLPSNHTDPFLTQPARPRPTLHAAASQPDLYSASRKNAIMTDAAVPPPIPQPLQRSHRVDFSRLFSRHKSKNKDKGKEKMTRPSTNHGSTAVLPLPPPPPVPVSTRSRQDSDLSSVRPASSGTASHRTQATAFDRNATENAKINVRRPPKGIKHWFEGLDSSDDDLPEVVTPAETIHQSAFNPALGPGRSRVAPTSRVTPTCEGSSPDYFHYQNSVHQAHSQTQNLQERSMLNLSSDEDDDQSEPPSPPRWADHSTTMNGPASDSVSWNKTTATRQSTFSMQTTMTSGSIPIIHADNLELAYRTPLPPLPARYQNYPDVSAVPAPLRKQKSYHFSSPGRTRATSITSTGMQSASSGSTTGQSHVMAVTQEEMALLEMMRRKRAEMQTQSSHPSRRQDSSSQPSQYDRKNSVIRSTASSTFSRGSAMSIGLMLDAPEGTAFPAPPSNRIVHETQDMNYFSLDEKRTNRSSDMSTPHSYMLAELEAPTEQLQALCFQQPPKSASSSQNKLVPFENTADPYRLAPDLELSSLDLLPLPARTYSPSLAGTCSSAMTPEFSTHGTTNFNVTGSDSETSSEADRYRNSVKTMDSVDLDVISAWSRLGGQ</sequence>
<feature type="region of interest" description="Disordered" evidence="1">
    <location>
        <begin position="406"/>
        <end position="437"/>
    </location>
</feature>
<reference evidence="2 3" key="1">
    <citation type="journal article" date="2014" name="BMC Genomics">
        <title>Genome sequencing of four Aureobasidium pullulans varieties: biotechnological potential, stress tolerance, and description of new species.</title>
        <authorList>
            <person name="Gostin Ar C."/>
            <person name="Ohm R.A."/>
            <person name="Kogej T."/>
            <person name="Sonjak S."/>
            <person name="Turk M."/>
            <person name="Zajc J."/>
            <person name="Zalar P."/>
            <person name="Grube M."/>
            <person name="Sun H."/>
            <person name="Han J."/>
            <person name="Sharma A."/>
            <person name="Chiniquy J."/>
            <person name="Ngan C.Y."/>
            <person name="Lipzen A."/>
            <person name="Barry K."/>
            <person name="Grigoriev I.V."/>
            <person name="Gunde-Cimerman N."/>
        </authorList>
    </citation>
    <scope>NUCLEOTIDE SEQUENCE [LARGE SCALE GENOMIC DNA]</scope>
    <source>
        <strain evidence="2 3">CBS 147.97</strain>
    </source>
</reference>
<dbReference type="Proteomes" id="UP000027730">
    <property type="component" value="Unassembled WGS sequence"/>
</dbReference>
<gene>
    <name evidence="2" type="ORF">M436DRAFT_69130</name>
</gene>
<feature type="region of interest" description="Disordered" evidence="1">
    <location>
        <begin position="309"/>
        <end position="343"/>
    </location>
</feature>
<feature type="region of interest" description="Disordered" evidence="1">
    <location>
        <begin position="255"/>
        <end position="281"/>
    </location>
</feature>
<feature type="compositionally biased region" description="Polar residues" evidence="1">
    <location>
        <begin position="633"/>
        <end position="648"/>
    </location>
</feature>
<feature type="compositionally biased region" description="Polar residues" evidence="1">
    <location>
        <begin position="187"/>
        <end position="206"/>
    </location>
</feature>
<evidence type="ECO:0000313" key="2">
    <source>
        <dbReference type="EMBL" id="KEQ77975.1"/>
    </source>
</evidence>
<proteinExistence type="predicted"/>
<evidence type="ECO:0000256" key="1">
    <source>
        <dbReference type="SAM" id="MobiDB-lite"/>
    </source>
</evidence>
<accession>A0A074WXL4</accession>
<organism evidence="2 3">
    <name type="scientific">Aureobasidium namibiae CBS 147.97</name>
    <dbReference type="NCBI Taxonomy" id="1043004"/>
    <lineage>
        <taxon>Eukaryota</taxon>
        <taxon>Fungi</taxon>
        <taxon>Dikarya</taxon>
        <taxon>Ascomycota</taxon>
        <taxon>Pezizomycotina</taxon>
        <taxon>Dothideomycetes</taxon>
        <taxon>Dothideomycetidae</taxon>
        <taxon>Dothideales</taxon>
        <taxon>Saccotheciaceae</taxon>
        <taxon>Aureobasidium</taxon>
    </lineage>
</organism>
<feature type="compositionally biased region" description="Low complexity" evidence="1">
    <location>
        <begin position="421"/>
        <end position="437"/>
    </location>
</feature>
<name>A0A074WXL4_9PEZI</name>
<keyword evidence="3" id="KW-1185">Reference proteome</keyword>
<dbReference type="HOGENOM" id="CLU_395850_0_0_1"/>
<feature type="region of interest" description="Disordered" evidence="1">
    <location>
        <begin position="79"/>
        <end position="104"/>
    </location>
</feature>
<dbReference type="RefSeq" id="XP_013432266.1">
    <property type="nucleotide sequence ID" value="XM_013576812.1"/>
</dbReference>